<organism evidence="1 2">
    <name type="scientific">Lactococcus phage P1046</name>
    <dbReference type="NCBI Taxonomy" id="2662294"/>
    <lineage>
        <taxon>Viruses</taxon>
        <taxon>Duplodnaviria</taxon>
        <taxon>Heunggongvirae</taxon>
        <taxon>Uroviricota</taxon>
        <taxon>Caudoviricetes</taxon>
        <taxon>Fremauxvirus</taxon>
        <taxon>Fremauxvirus CHPC971</taxon>
    </lineage>
</organism>
<dbReference type="Proteomes" id="UP000424451">
    <property type="component" value="Segment"/>
</dbReference>
<evidence type="ECO:0000313" key="2">
    <source>
        <dbReference type="Proteomes" id="UP000424451"/>
    </source>
</evidence>
<proteinExistence type="predicted"/>
<name>A0A649V3K8_9CAUD</name>
<evidence type="ECO:0000313" key="1">
    <source>
        <dbReference type="EMBL" id="QGJ84806.1"/>
    </source>
</evidence>
<dbReference type="EMBL" id="MN552143">
    <property type="protein sequence ID" value="QGJ84806.1"/>
    <property type="molecule type" value="Genomic_DNA"/>
</dbReference>
<protein>
    <submittedName>
        <fullName evidence="1">Uncharacterized protein</fullName>
    </submittedName>
</protein>
<reference evidence="1 2" key="1">
    <citation type="submission" date="2019-10" db="EMBL/GenBank/DDBJ databases">
        <title>Complete Genome of L. lactis phage P1046.</title>
        <authorList>
            <person name="Brinks E."/>
        </authorList>
    </citation>
    <scope>NUCLEOTIDE SEQUENCE [LARGE SCALE GENOMIC DNA]</scope>
</reference>
<sequence length="92" mass="10773">MLDIIKMNKKQPFEAFKIPEDGVVNLFEISNWLDGSGINMADIKPGYYIIKDMHSKTSRVSVFDEETLHRFYDVKEEKVNSFYDASSMRMEI</sequence>
<accession>A0A649V3K8</accession>